<dbReference type="Proteomes" id="UP000612055">
    <property type="component" value="Unassembled WGS sequence"/>
</dbReference>
<gene>
    <name evidence="3" type="ORF">HYH03_009715</name>
</gene>
<organism evidence="3 4">
    <name type="scientific">Edaphochlamys debaryana</name>
    <dbReference type="NCBI Taxonomy" id="47281"/>
    <lineage>
        <taxon>Eukaryota</taxon>
        <taxon>Viridiplantae</taxon>
        <taxon>Chlorophyta</taxon>
        <taxon>core chlorophytes</taxon>
        <taxon>Chlorophyceae</taxon>
        <taxon>CS clade</taxon>
        <taxon>Chlamydomonadales</taxon>
        <taxon>Chlamydomonadales incertae sedis</taxon>
        <taxon>Edaphochlamys</taxon>
    </lineage>
</organism>
<feature type="region of interest" description="Disordered" evidence="2">
    <location>
        <begin position="160"/>
        <end position="214"/>
    </location>
</feature>
<feature type="region of interest" description="Disordered" evidence="2">
    <location>
        <begin position="1778"/>
        <end position="1826"/>
    </location>
</feature>
<feature type="compositionally biased region" description="Low complexity" evidence="2">
    <location>
        <begin position="25"/>
        <end position="42"/>
    </location>
</feature>
<keyword evidence="4" id="KW-1185">Reference proteome</keyword>
<feature type="region of interest" description="Disordered" evidence="2">
    <location>
        <begin position="646"/>
        <end position="691"/>
    </location>
</feature>
<evidence type="ECO:0000313" key="4">
    <source>
        <dbReference type="Proteomes" id="UP000612055"/>
    </source>
</evidence>
<evidence type="ECO:0000313" key="3">
    <source>
        <dbReference type="EMBL" id="KAG2491984.1"/>
    </source>
</evidence>
<feature type="coiled-coil region" evidence="1">
    <location>
        <begin position="1669"/>
        <end position="1696"/>
    </location>
</feature>
<reference evidence="3" key="1">
    <citation type="journal article" date="2020" name="bioRxiv">
        <title>Comparative genomics of Chlamydomonas.</title>
        <authorList>
            <person name="Craig R.J."/>
            <person name="Hasan A.R."/>
            <person name="Ness R.W."/>
            <person name="Keightley P.D."/>
        </authorList>
    </citation>
    <scope>NUCLEOTIDE SEQUENCE</scope>
    <source>
        <strain evidence="3">CCAP 11/70</strain>
    </source>
</reference>
<feature type="compositionally biased region" description="Acidic residues" evidence="2">
    <location>
        <begin position="1786"/>
        <end position="1810"/>
    </location>
</feature>
<feature type="region of interest" description="Disordered" evidence="2">
    <location>
        <begin position="1"/>
        <end position="46"/>
    </location>
</feature>
<feature type="compositionally biased region" description="Low complexity" evidence="2">
    <location>
        <begin position="1300"/>
        <end position="1317"/>
    </location>
</feature>
<evidence type="ECO:0000256" key="1">
    <source>
        <dbReference type="SAM" id="Coils"/>
    </source>
</evidence>
<feature type="compositionally biased region" description="Basic and acidic residues" evidence="2">
    <location>
        <begin position="677"/>
        <end position="689"/>
    </location>
</feature>
<feature type="region of interest" description="Disordered" evidence="2">
    <location>
        <begin position="1195"/>
        <end position="1218"/>
    </location>
</feature>
<accession>A0A835XY88</accession>
<proteinExistence type="predicted"/>
<protein>
    <submittedName>
        <fullName evidence="3">Uncharacterized protein</fullName>
    </submittedName>
</protein>
<evidence type="ECO:0000256" key="2">
    <source>
        <dbReference type="SAM" id="MobiDB-lite"/>
    </source>
</evidence>
<dbReference type="EMBL" id="JAEHOE010000048">
    <property type="protein sequence ID" value="KAG2491984.1"/>
    <property type="molecule type" value="Genomic_DNA"/>
</dbReference>
<feature type="region of interest" description="Disordered" evidence="2">
    <location>
        <begin position="810"/>
        <end position="832"/>
    </location>
</feature>
<feature type="compositionally biased region" description="Basic and acidic residues" evidence="2">
    <location>
        <begin position="160"/>
        <end position="169"/>
    </location>
</feature>
<feature type="compositionally biased region" description="Low complexity" evidence="2">
    <location>
        <begin position="1209"/>
        <end position="1218"/>
    </location>
</feature>
<comment type="caution">
    <text evidence="3">The sequence shown here is derived from an EMBL/GenBank/DDBJ whole genome shotgun (WGS) entry which is preliminary data.</text>
</comment>
<sequence length="1948" mass="202459">MIIQESQTGGLWMPPWARKLRSPGSSDRPSQAAQASSSAADSTGPALTPVQRRLLVAAGAGIPARLLSSRPSQQAQALAQQPLRGAWRAGATYRPALRAAATAALTAAASAGTATAAAAPARAKPSPLEAAISDETWPETAWLYDSAFRWINQTRSELEQLRSKSESGKARSKGRKPKRTAAEAQPQPRRASLPTPGQNGSVGDSDSGDLDPNSIHVDSAEAAALGFAGKGDLPRHADVRHEIQLLIAALLVIDIEHDVHGLSTSLGGVHAAHVVGSSMTSDAIARCSTAERQRLAWRASVVEGAYASLPDPSSNPREYGELDSYLSFPEYGWTDYPFRMLLGHAICCVRMLSMMLDLGGSRPYTLPDKLVLLRRHLQYELDTLVDNLVSASGHGGPRLTLPELRLLTFLLEDLHAEACSREDTDMLGSGPRLGPVPAHLTSMGVLIRIVRYAAERFLHVPLPAAKADAVDLQGAEGGGSASADGAELTPAGAAAALAGVPEQWGASQAVMSEQLQRRVVHAIASLHWNAATDPKVAEAVQEAVAAGGGSLDDVEALAGALESPRTKAGRAYANAVRRARSQATSSLGPDDVTLAAAPRERMYGDKRGDAEAVWLARARLADLECDALKDALDAVEEWLPRAVLQTLPPAPPQPERGAKAAEAGPGAGVWAGSGAHAEAKPTARSKDGASEGLGQLAAGGLVSGKAAAAAGAEARAVAELRSEALGLLGPRMELVGALSLPWSDHPPLPKLTAVGGPAAALAVGAAAVANALRDWLGTVFGPVAVDNPTRTGVVHPLSREPILAPWDLTARDAANGGSGGGSPGSAAQDPFAWLRPPSASRAMVLGLTLEATQAEGAVLVTPSPYLVGLHAAARKALEAAAKRDPAPLAASSFARTGQGGENDRVASLAAAAQRVLWRDGAVVIDVGGRGDGGWYGASWDERQQRRQVAAAELADAVEALARVPSQLPEEQLVVVPVSYGGLGATSAVRDACVAMMDQLLAPPQPEGNGAAGEPPLASLLPELWDWLALAEEGSPDSDSYLDLDLNSDDEVAEELRSLVRAMRSSRGRGLPAVCVSGFSHWERQYFTALTRALSGVLGVTPLPKYCGDPIVDTAMTVCMSEDQGQTGRRAYLEADMRQNLRARLRSVLDVGELAASGLALVVLGAERLREGKAAKEAEDAAERALLAAEAARPAAEEGVGDAAPPANPTGSGEAAATSGAADCPATAFTAAQRRLLVAAGAGIPARMLSSRPSQQAAALAQQPLRGAWRAGATYRTALRAAATAALTAAASVPVLMDAQPSTSSSRAPRAPDATPSPGADRDADLYRSLYAWSVALPGSLSTALAEGRYDKATRLPGRALLLVRAASALLQIPTVHWPGLRHRRERLEMDLDALVQGLVVYYGGPPLTLPELRLLIFLLAELHARVGTVGRGQRRAGRARRGRCASGLASRSRLRPYGIDNDDAPPYGDAGDCAAELWSEALGRLGPRLELARALASQEGQAVRPVRLAASGGAAAALAVGAANAANALRDWLGTAGGGEGAGSDAGGRSDATSAGRGWARFSWLRRSVLSSVVTLSASTSGQAGAAVELTLAADALEADVAAAAVLEVTETGKLEPLVVAAFPPAQAMGGSDRVASLAAALVAALAKDGAAVMAVGGGGDGSSEGAPAEERQRRRQAAEAELAEAVEALERVRCRDGGKAVFVPLPYNGASSSLAVSRACVELLEAAAATTHACHHTGLLAANRLLRRCKIAESVLRLLRSPDHSRWCEALDWDEPTAHPRKEQEEQEEEHEAEDGAEEEEQEEEDGENAAEAGAHSEDGERSVLLQDDPAFRRGVYRASAGLPRRPPMQLVADAGGLARLNTALRRAHCRILGLEPFLLDSDELVRLAKAAASQEEANCQAGYDALLVRRLTRHAQAVLDVGELAASGLVPVVVGARLLRQARALG</sequence>
<name>A0A835XY88_9CHLO</name>
<feature type="compositionally biased region" description="Basic residues" evidence="2">
    <location>
        <begin position="170"/>
        <end position="179"/>
    </location>
</feature>
<keyword evidence="1" id="KW-0175">Coiled coil</keyword>
<feature type="region of interest" description="Disordered" evidence="2">
    <location>
        <begin position="1299"/>
        <end position="1321"/>
    </location>
</feature>